<dbReference type="InterPro" id="IPR011109">
    <property type="entry name" value="DNA_bind_recombinase_dom"/>
</dbReference>
<dbReference type="PANTHER" id="PTHR30461">
    <property type="entry name" value="DNA-INVERTASE FROM LAMBDOID PROPHAGE"/>
    <property type="match status" value="1"/>
</dbReference>
<evidence type="ECO:0000259" key="1">
    <source>
        <dbReference type="PROSITE" id="PS51737"/>
    </source>
</evidence>
<dbReference type="Proteomes" id="UP001620514">
    <property type="component" value="Unassembled WGS sequence"/>
</dbReference>
<comment type="caution">
    <text evidence="2">The sequence shown here is derived from an EMBL/GenBank/DDBJ whole genome shotgun (WGS) entry which is preliminary data.</text>
</comment>
<dbReference type="InterPro" id="IPR038109">
    <property type="entry name" value="DNA_bind_recomb_sf"/>
</dbReference>
<reference evidence="2 3" key="1">
    <citation type="submission" date="2024-10" db="EMBL/GenBank/DDBJ databases">
        <authorList>
            <person name="Deangelis K."/>
            <person name="Huntemann M."/>
            <person name="Clum A."/>
            <person name="Wang J."/>
            <person name="Palaniappan K."/>
            <person name="Ritter S."/>
            <person name="Chen I.-M."/>
            <person name="Stamatis D."/>
            <person name="Reddy T."/>
            <person name="O'Malley R."/>
            <person name="Daum C."/>
            <person name="Ng V."/>
            <person name="Ivanova N."/>
            <person name="Kyrpides N."/>
            <person name="Woyke T."/>
        </authorList>
    </citation>
    <scope>NUCLEOTIDE SEQUENCE [LARGE SCALE GENOMIC DNA]</scope>
    <source>
        <strain evidence="2 3">GAS97</strain>
    </source>
</reference>
<evidence type="ECO:0000313" key="3">
    <source>
        <dbReference type="Proteomes" id="UP001620514"/>
    </source>
</evidence>
<dbReference type="RefSeq" id="WP_404615817.1">
    <property type="nucleotide sequence ID" value="NZ_JBIYDN010000087.1"/>
</dbReference>
<dbReference type="InterPro" id="IPR050639">
    <property type="entry name" value="SSR_resolvase"/>
</dbReference>
<protein>
    <recommendedName>
        <fullName evidence="1">Recombinase domain-containing protein</fullName>
    </recommendedName>
</protein>
<evidence type="ECO:0000313" key="2">
    <source>
        <dbReference type="EMBL" id="MFK4449077.1"/>
    </source>
</evidence>
<dbReference type="PROSITE" id="PS51737">
    <property type="entry name" value="RECOMBINASE_DNA_BIND"/>
    <property type="match status" value="1"/>
</dbReference>
<reference evidence="2 3" key="2">
    <citation type="submission" date="2024-11" db="EMBL/GenBank/DDBJ databases">
        <title>Using genomics to understand microbial adaptation to soil warming.</title>
        <authorList>
            <person name="Deangelis K.M. PhD."/>
        </authorList>
    </citation>
    <scope>NUCLEOTIDE SEQUENCE [LARGE SCALE GENOMIC DNA]</scope>
    <source>
        <strain evidence="2 3">GAS97</strain>
    </source>
</reference>
<dbReference type="Gene3D" id="3.90.1750.20">
    <property type="entry name" value="Putative Large Serine Recombinase, Chain B, Domain 2"/>
    <property type="match status" value="1"/>
</dbReference>
<accession>A0ABW8MZA5</accession>
<name>A0ABW8MZA5_9BURK</name>
<dbReference type="Pfam" id="PF07508">
    <property type="entry name" value="Recombinase"/>
    <property type="match status" value="1"/>
</dbReference>
<gene>
    <name evidence="2" type="ORF">ABH943_009126</name>
</gene>
<feature type="domain" description="Recombinase" evidence="1">
    <location>
        <begin position="30"/>
        <end position="174"/>
    </location>
</feature>
<feature type="non-terminal residue" evidence="2">
    <location>
        <position position="1"/>
    </location>
</feature>
<organism evidence="2 3">
    <name type="scientific">Caballeronia udeis</name>
    <dbReference type="NCBI Taxonomy" id="1232866"/>
    <lineage>
        <taxon>Bacteria</taxon>
        <taxon>Pseudomonadati</taxon>
        <taxon>Pseudomonadota</taxon>
        <taxon>Betaproteobacteria</taxon>
        <taxon>Burkholderiales</taxon>
        <taxon>Burkholderiaceae</taxon>
        <taxon>Caballeronia</taxon>
    </lineage>
</organism>
<sequence>FTPKTPWLHYAGNPVAPLRRKRNGAYMPEIHSYIWHREVGLGIDPSLQLQEVIRLIFVRFRELGSARQVLLSLRAQQVHFPRPSDGRTLTHFDWIPVRYRNVISVLKNPFYAGAYVYGKSGKQMAIVDGRARKSYKHPKPFEEWDVLLREHHEGYIDWAEFERNQKQLSANAYSKAGDVKSSRGGRALLAGLLACARCGRRLSVAYTGRIPRAVYRCDRFDIPPRCMSFGGSRIDAAIGNELLRVVEPLAIEAAQQAEHMQMDTLNEQRRIVELELQQAQYEATLAERRYAACDPDNRLIAAQLEKNWEAALRRVQACQTRLETAGAPMAEAASPDFVKLAENLQAAWNAPGVTMRMRQQLVRALIVDIVADVDDTAREVILTIHWHGGQHSQLRIRKPRTGEHGCSTSDEALAVVRSMASRWSDQDIAASLNRMGLRTGQGKTWTAHRVSSIRRVRDIHAYKSADKDGEWLTMFEAAKLLGVTSHAIRRLINDRVLPAEQVMPDAPWQIRASDLRSDAVTAALSRKHRPCRNDGEGQIPMFIKASEGGAQ</sequence>
<dbReference type="EMBL" id="JBIYDN010000087">
    <property type="protein sequence ID" value="MFK4449077.1"/>
    <property type="molecule type" value="Genomic_DNA"/>
</dbReference>
<proteinExistence type="predicted"/>
<keyword evidence="3" id="KW-1185">Reference proteome</keyword>
<dbReference type="PANTHER" id="PTHR30461:SF23">
    <property type="entry name" value="DNA RECOMBINASE-RELATED"/>
    <property type="match status" value="1"/>
</dbReference>